<accession>A0A7C1NMB2</accession>
<name>A0A7C1NMB2_UNCC3</name>
<gene>
    <name evidence="1" type="ORF">ENI13_00665</name>
</gene>
<protein>
    <recommendedName>
        <fullName evidence="2">MBL fold metallo-hydrolase</fullName>
    </recommendedName>
</protein>
<dbReference type="PANTHER" id="PTHR30619">
    <property type="entry name" value="DNA INTERNALIZATION/COMPETENCE PROTEIN COMEC/REC2"/>
    <property type="match status" value="1"/>
</dbReference>
<evidence type="ECO:0000313" key="1">
    <source>
        <dbReference type="EMBL" id="HEB13474.1"/>
    </source>
</evidence>
<dbReference type="Gene3D" id="3.60.15.10">
    <property type="entry name" value="Ribonuclease Z/Hydroxyacylglutathione hydrolase-like"/>
    <property type="match status" value="1"/>
</dbReference>
<organism evidence="1">
    <name type="scientific">candidate division CPR3 bacterium</name>
    <dbReference type="NCBI Taxonomy" id="2268181"/>
    <lineage>
        <taxon>Bacteria</taxon>
        <taxon>Bacteria division CPR3</taxon>
    </lineage>
</organism>
<feature type="non-terminal residue" evidence="1">
    <location>
        <position position="171"/>
    </location>
</feature>
<dbReference type="EMBL" id="DRHL01000033">
    <property type="protein sequence ID" value="HEB13474.1"/>
    <property type="molecule type" value="Genomic_DNA"/>
</dbReference>
<dbReference type="SUPFAM" id="SSF56281">
    <property type="entry name" value="Metallo-hydrolase/oxidoreductase"/>
    <property type="match status" value="1"/>
</dbReference>
<dbReference type="Proteomes" id="UP000885695">
    <property type="component" value="Unassembled WGS sequence"/>
</dbReference>
<dbReference type="InterPro" id="IPR036866">
    <property type="entry name" value="RibonucZ/Hydroxyglut_hydro"/>
</dbReference>
<sequence length="171" mass="20060">MLACIFFNVGQGNSILIVLPPDEKSAGEKRYGVIDCCYSKYRHTEPPVLTYLRNYRVTCLEFIILTHADRDHFLGLSQLIKYFSSNGRSFKLFIESPIRCGDAAYNKYYSPEIEGSGLTESETNEYYNELMDIHKITCERYIDLKKRRKQPPFRYRSVLKSYEEIQLTHDL</sequence>
<comment type="caution">
    <text evidence="1">The sequence shown here is derived from an EMBL/GenBank/DDBJ whole genome shotgun (WGS) entry which is preliminary data.</text>
</comment>
<proteinExistence type="predicted"/>
<dbReference type="AlphaFoldDB" id="A0A7C1NMB2"/>
<dbReference type="PANTHER" id="PTHR30619:SF1">
    <property type="entry name" value="RECOMBINATION PROTEIN 2"/>
    <property type="match status" value="1"/>
</dbReference>
<evidence type="ECO:0008006" key="2">
    <source>
        <dbReference type="Google" id="ProtNLM"/>
    </source>
</evidence>
<dbReference type="InterPro" id="IPR052159">
    <property type="entry name" value="Competence_DNA_uptake"/>
</dbReference>
<reference evidence="1" key="1">
    <citation type="journal article" date="2020" name="mSystems">
        <title>Genome- and Community-Level Interaction Insights into Carbon Utilization and Element Cycling Functions of Hydrothermarchaeota in Hydrothermal Sediment.</title>
        <authorList>
            <person name="Zhou Z."/>
            <person name="Liu Y."/>
            <person name="Xu W."/>
            <person name="Pan J."/>
            <person name="Luo Z.H."/>
            <person name="Li M."/>
        </authorList>
    </citation>
    <scope>NUCLEOTIDE SEQUENCE [LARGE SCALE GENOMIC DNA]</scope>
    <source>
        <strain evidence="1">HyVt-369</strain>
    </source>
</reference>